<dbReference type="InterPro" id="IPR036691">
    <property type="entry name" value="Endo/exonu/phosph_ase_sf"/>
</dbReference>
<proteinExistence type="predicted"/>
<reference evidence="2" key="1">
    <citation type="submission" date="2021-04" db="EMBL/GenBank/DDBJ databases">
        <authorList>
            <person name="Chebbi M.A.C M."/>
        </authorList>
    </citation>
    <scope>NUCLEOTIDE SEQUENCE</scope>
</reference>
<dbReference type="AlphaFoldDB" id="A0A8J2MQ27"/>
<name>A0A8J2MQ27_COTCN</name>
<keyword evidence="3" id="KW-1185">Reference proteome</keyword>
<evidence type="ECO:0000256" key="1">
    <source>
        <dbReference type="SAM" id="Coils"/>
    </source>
</evidence>
<comment type="caution">
    <text evidence="2">The sequence shown here is derived from an EMBL/GenBank/DDBJ whole genome shotgun (WGS) entry which is preliminary data.</text>
</comment>
<evidence type="ECO:0008006" key="4">
    <source>
        <dbReference type="Google" id="ProtNLM"/>
    </source>
</evidence>
<gene>
    <name evidence="2" type="ORF">HICCMSTLAB_LOCUS11192</name>
</gene>
<organism evidence="2 3">
    <name type="scientific">Cotesia congregata</name>
    <name type="common">Parasitoid wasp</name>
    <name type="synonym">Apanteles congregatus</name>
    <dbReference type="NCBI Taxonomy" id="51543"/>
    <lineage>
        <taxon>Eukaryota</taxon>
        <taxon>Metazoa</taxon>
        <taxon>Ecdysozoa</taxon>
        <taxon>Arthropoda</taxon>
        <taxon>Hexapoda</taxon>
        <taxon>Insecta</taxon>
        <taxon>Pterygota</taxon>
        <taxon>Neoptera</taxon>
        <taxon>Endopterygota</taxon>
        <taxon>Hymenoptera</taxon>
        <taxon>Apocrita</taxon>
        <taxon>Ichneumonoidea</taxon>
        <taxon>Braconidae</taxon>
        <taxon>Microgastrinae</taxon>
        <taxon>Cotesia</taxon>
    </lineage>
</organism>
<evidence type="ECO:0000313" key="2">
    <source>
        <dbReference type="EMBL" id="CAG5102804.1"/>
    </source>
</evidence>
<protein>
    <recommendedName>
        <fullName evidence="4">Endonuclease/exonuclease/phosphatase domain-containing protein</fullName>
    </recommendedName>
</protein>
<feature type="coiled-coil region" evidence="1">
    <location>
        <begin position="21"/>
        <end position="48"/>
    </location>
</feature>
<keyword evidence="1" id="KW-0175">Coiled coil</keyword>
<dbReference type="SUPFAM" id="SSF56219">
    <property type="entry name" value="DNase I-like"/>
    <property type="match status" value="1"/>
</dbReference>
<dbReference type="OrthoDB" id="7699805at2759"/>
<evidence type="ECO:0000313" key="3">
    <source>
        <dbReference type="Proteomes" id="UP000786811"/>
    </source>
</evidence>
<sequence length="572" mass="64716">MNLQVNADSISKLDEELTEMKTKMVTNKQSIEEKLSNLENSISANRATATTMLPATRSAAELIISGIPDPIIDKLSHVDISILSHLNLPHSTNDILSSRKLENKTKSNTHKTGNEDSPNLHLFLRKYLSQRILTTGNLQITAYHQGKVPDHEVQVIRRGRILKHADIGNYIRGGGEACLIHNSLRVKVLHISASNHLNQPEFLIVDVTLRNSCHLLLSCIYRRLKGMLLTEFFNVHSKLAPNYKNIIIAGDLNCNLLENSYTANHLKDFIIEFSLHCISYNATFHKNDCDSWLDVILIDIATKFVSFAKSDSSFTDGHDYLLCQYKVDQLQQIKILKTDQQVLATSLFNSLTLDNSIVENLDPNDLTIFKSNVLSTLDLHAPVLTKSITQLTFARESYLKSALSSLPYGSTVWSKLRNLGLTKSNSSSPLNFFDARELNEYYANIVRKHATTSKEFLNSLPTCYQRQVESSFHWQKIDVDVTKVLQSTLSKSKGKSPDGLDLRWLRDYIRQINFSLLPCSTDLLTTALTPNFNSKFVFSGKKYVGKHMSHTQHRPLSFFVDLCNLLQVWTVC</sequence>
<dbReference type="EMBL" id="CAJNRD030001123">
    <property type="protein sequence ID" value="CAG5102804.1"/>
    <property type="molecule type" value="Genomic_DNA"/>
</dbReference>
<dbReference type="Proteomes" id="UP000786811">
    <property type="component" value="Unassembled WGS sequence"/>
</dbReference>
<accession>A0A8J2MQ27</accession>